<dbReference type="Gene3D" id="3.40.50.2000">
    <property type="entry name" value="Glycogen Phosphorylase B"/>
    <property type="match status" value="2"/>
</dbReference>
<dbReference type="InterPro" id="IPR028098">
    <property type="entry name" value="Glyco_trans_4-like_N"/>
</dbReference>
<feature type="domain" description="Glycosyl transferase family 1" evidence="2">
    <location>
        <begin position="222"/>
        <end position="375"/>
    </location>
</feature>
<dbReference type="GO" id="GO:0016757">
    <property type="term" value="F:glycosyltransferase activity"/>
    <property type="evidence" value="ECO:0007669"/>
    <property type="project" value="UniProtKB-KW"/>
</dbReference>
<dbReference type="PANTHER" id="PTHR45947">
    <property type="entry name" value="SULFOQUINOVOSYL TRANSFERASE SQD2"/>
    <property type="match status" value="1"/>
</dbReference>
<dbReference type="EMBL" id="JBGUBD010000007">
    <property type="protein sequence ID" value="MFA9479100.1"/>
    <property type="molecule type" value="Genomic_DNA"/>
</dbReference>
<dbReference type="InterPro" id="IPR050194">
    <property type="entry name" value="Glycosyltransferase_grp1"/>
</dbReference>
<dbReference type="SUPFAM" id="SSF53756">
    <property type="entry name" value="UDP-Glycosyltransferase/glycogen phosphorylase"/>
    <property type="match status" value="1"/>
</dbReference>
<protein>
    <submittedName>
        <fullName evidence="4">Glycosyltransferase family 4 protein</fullName>
        <ecNumber evidence="4">2.4.-.-</ecNumber>
    </submittedName>
</protein>
<dbReference type="Pfam" id="PF13439">
    <property type="entry name" value="Glyco_transf_4"/>
    <property type="match status" value="1"/>
</dbReference>
<keyword evidence="5" id="KW-1185">Reference proteome</keyword>
<gene>
    <name evidence="4" type="ORF">ACERK3_12480</name>
</gene>
<feature type="compositionally biased region" description="Polar residues" evidence="1">
    <location>
        <begin position="401"/>
        <end position="410"/>
    </location>
</feature>
<keyword evidence="4" id="KW-0328">Glycosyltransferase</keyword>
<accession>A0ABV4U674</accession>
<proteinExistence type="predicted"/>
<feature type="region of interest" description="Disordered" evidence="1">
    <location>
        <begin position="401"/>
        <end position="421"/>
    </location>
</feature>
<evidence type="ECO:0000259" key="3">
    <source>
        <dbReference type="Pfam" id="PF13439"/>
    </source>
</evidence>
<comment type="caution">
    <text evidence="4">The sequence shown here is derived from an EMBL/GenBank/DDBJ whole genome shotgun (WGS) entry which is preliminary data.</text>
</comment>
<sequence length="421" mass="47013">MPLAYLTGEYPRATDTFVQREIAHLRALGRTVHTFAARRPDPHEIVGPEQQAERDNTTYLVPPQPIHLITSHFTMLARAPRRYLATLRLAWRTAPPGLRDTVYQLLYFAEAATLARHLQQRKIQHLHNHFANSSCTVAMLAAALADIPFSFTMHGPAIFFEPRRWRIDEKIRRARFVACISHFCRSQAMIFAPPDTWPRLHIVHCGVDPQQFTPVRHTAPGRRLLFVGRLAAVKGIPVLFHAMQAIVRRCPDAQLTLAGDGRERPQLEQHARDLGLTAHVRFVGYQSQANVRDLLHHTDVFVLPSFAEGVPVVLMEAMATAVPVVATRIAGVAELVVDNTVGYLVNPGCPDTLADRVVDLLTDPDKRQRMGDAGRAIVQRDFNIGTEATRLHHLFNNATADVTTTKSKPTVSHRGPAPAPQ</sequence>
<evidence type="ECO:0000313" key="4">
    <source>
        <dbReference type="EMBL" id="MFA9479100.1"/>
    </source>
</evidence>
<dbReference type="Pfam" id="PF00534">
    <property type="entry name" value="Glycos_transf_1"/>
    <property type="match status" value="1"/>
</dbReference>
<reference evidence="4 5" key="1">
    <citation type="submission" date="2024-08" db="EMBL/GenBank/DDBJ databases">
        <title>Whole-genome sequencing of halo(alkali)philic microorganisms from hypersaline lakes.</title>
        <authorList>
            <person name="Sorokin D.Y."/>
            <person name="Merkel A.Y."/>
            <person name="Messina E."/>
            <person name="Yakimov M."/>
        </authorList>
    </citation>
    <scope>NUCLEOTIDE SEQUENCE [LARGE SCALE GENOMIC DNA]</scope>
    <source>
        <strain evidence="4 5">AB-hyl4</strain>
    </source>
</reference>
<evidence type="ECO:0000259" key="2">
    <source>
        <dbReference type="Pfam" id="PF00534"/>
    </source>
</evidence>
<dbReference type="PANTHER" id="PTHR45947:SF15">
    <property type="entry name" value="TEICHURONIC ACID BIOSYNTHESIS GLYCOSYLTRANSFERASE TUAC-RELATED"/>
    <property type="match status" value="1"/>
</dbReference>
<dbReference type="Proteomes" id="UP001575105">
    <property type="component" value="Unassembled WGS sequence"/>
</dbReference>
<dbReference type="RefSeq" id="WP_425346027.1">
    <property type="nucleotide sequence ID" value="NZ_JBGUBD010000007.1"/>
</dbReference>
<name>A0ABV4U674_9BACT</name>
<keyword evidence="4" id="KW-0808">Transferase</keyword>
<dbReference type="InterPro" id="IPR001296">
    <property type="entry name" value="Glyco_trans_1"/>
</dbReference>
<evidence type="ECO:0000256" key="1">
    <source>
        <dbReference type="SAM" id="MobiDB-lite"/>
    </source>
</evidence>
<organism evidence="4 5">
    <name type="scientific">Natronomicrosphaera hydrolytica</name>
    <dbReference type="NCBI Taxonomy" id="3242702"/>
    <lineage>
        <taxon>Bacteria</taxon>
        <taxon>Pseudomonadati</taxon>
        <taxon>Planctomycetota</taxon>
        <taxon>Phycisphaerae</taxon>
        <taxon>Phycisphaerales</taxon>
        <taxon>Phycisphaeraceae</taxon>
        <taxon>Natronomicrosphaera</taxon>
    </lineage>
</organism>
<dbReference type="EC" id="2.4.-.-" evidence="4"/>
<evidence type="ECO:0000313" key="5">
    <source>
        <dbReference type="Proteomes" id="UP001575105"/>
    </source>
</evidence>
<feature type="domain" description="Glycosyltransferase subfamily 4-like N-terminal" evidence="3">
    <location>
        <begin position="104"/>
        <end position="210"/>
    </location>
</feature>
<dbReference type="CDD" id="cd03801">
    <property type="entry name" value="GT4_PimA-like"/>
    <property type="match status" value="1"/>
</dbReference>